<gene>
    <name evidence="1" type="ORF">ACFL27_06580</name>
</gene>
<protein>
    <submittedName>
        <fullName evidence="1">Uncharacterized protein</fullName>
    </submittedName>
</protein>
<dbReference type="Proteomes" id="UP001594351">
    <property type="component" value="Unassembled WGS sequence"/>
</dbReference>
<evidence type="ECO:0000313" key="2">
    <source>
        <dbReference type="Proteomes" id="UP001594351"/>
    </source>
</evidence>
<reference evidence="1 2" key="1">
    <citation type="submission" date="2024-09" db="EMBL/GenBank/DDBJ databases">
        <title>Laminarin stimulates single cell rates of sulfate reduction while oxygen inhibits transcriptomic activity in coastal marine sediment.</title>
        <authorList>
            <person name="Lindsay M."/>
            <person name="Orcutt B."/>
            <person name="Emerson D."/>
            <person name="Stepanauskas R."/>
            <person name="D'Angelo T."/>
        </authorList>
    </citation>
    <scope>NUCLEOTIDE SEQUENCE [LARGE SCALE GENOMIC DNA]</scope>
    <source>
        <strain evidence="1">SAG AM-311-K15</strain>
    </source>
</reference>
<organism evidence="1 2">
    <name type="scientific">candidate division CSSED10-310 bacterium</name>
    <dbReference type="NCBI Taxonomy" id="2855610"/>
    <lineage>
        <taxon>Bacteria</taxon>
        <taxon>Bacteria division CSSED10-310</taxon>
    </lineage>
</organism>
<evidence type="ECO:0000313" key="1">
    <source>
        <dbReference type="EMBL" id="MFC1849858.1"/>
    </source>
</evidence>
<accession>A0ABV6YUJ6</accession>
<proteinExistence type="predicted"/>
<sequence length="60" mass="6565">MYKLLYLVFIGAFTGDALPSDEEILSRDTKTSTRVLVVVYSYTGNTNEQGNTQMGAGTVK</sequence>
<comment type="caution">
    <text evidence="1">The sequence shown here is derived from an EMBL/GenBank/DDBJ whole genome shotgun (WGS) entry which is preliminary data.</text>
</comment>
<dbReference type="EMBL" id="JBHPBY010000063">
    <property type="protein sequence ID" value="MFC1849858.1"/>
    <property type="molecule type" value="Genomic_DNA"/>
</dbReference>
<keyword evidence="2" id="KW-1185">Reference proteome</keyword>
<name>A0ABV6YUJ6_UNCC1</name>